<organism evidence="3 4">
    <name type="scientific">Candidatus Eisenbergiella intestinigallinarum</name>
    <dbReference type="NCBI Taxonomy" id="2838549"/>
    <lineage>
        <taxon>Bacteria</taxon>
        <taxon>Bacillati</taxon>
        <taxon>Bacillota</taxon>
        <taxon>Clostridia</taxon>
        <taxon>Lachnospirales</taxon>
        <taxon>Lachnospiraceae</taxon>
        <taxon>Eisenbergiella</taxon>
    </lineage>
</organism>
<feature type="compositionally biased region" description="Basic and acidic residues" evidence="1">
    <location>
        <begin position="55"/>
        <end position="65"/>
    </location>
</feature>
<gene>
    <name evidence="3" type="ORF">H9926_12110</name>
</gene>
<name>A0A9D2QLR4_9FIRM</name>
<dbReference type="NCBIfam" id="TIGR02452">
    <property type="entry name" value="TIGR02452 family protein"/>
    <property type="match status" value="1"/>
</dbReference>
<feature type="domain" description="Microbial-type PARG catalytic" evidence="2">
    <location>
        <begin position="27"/>
        <end position="167"/>
    </location>
</feature>
<dbReference type="SUPFAM" id="SSF52949">
    <property type="entry name" value="Macro domain-like"/>
    <property type="match status" value="1"/>
</dbReference>
<proteinExistence type="predicted"/>
<reference evidence="3" key="1">
    <citation type="journal article" date="2021" name="PeerJ">
        <title>Extensive microbial diversity within the chicken gut microbiome revealed by metagenomics and culture.</title>
        <authorList>
            <person name="Gilroy R."/>
            <person name="Ravi A."/>
            <person name="Getino M."/>
            <person name="Pursley I."/>
            <person name="Horton D.L."/>
            <person name="Alikhan N.F."/>
            <person name="Baker D."/>
            <person name="Gharbi K."/>
            <person name="Hall N."/>
            <person name="Watson M."/>
            <person name="Adriaenssens E.M."/>
            <person name="Foster-Nyarko E."/>
            <person name="Jarju S."/>
            <person name="Secka A."/>
            <person name="Antonio M."/>
            <person name="Oren A."/>
            <person name="Chaudhuri R.R."/>
            <person name="La Ragione R."/>
            <person name="Hildebrand F."/>
            <person name="Pallen M.J."/>
        </authorList>
    </citation>
    <scope>NUCLEOTIDE SEQUENCE</scope>
    <source>
        <strain evidence="3">ChiBcec1-1630</strain>
    </source>
</reference>
<dbReference type="Gene3D" id="3.40.220.10">
    <property type="entry name" value="Leucine Aminopeptidase, subunit E, domain 1"/>
    <property type="match status" value="1"/>
</dbReference>
<protein>
    <submittedName>
        <fullName evidence="3">TIGR02452 family protein</fullName>
    </submittedName>
</protein>
<comment type="caution">
    <text evidence="3">The sequence shown here is derived from an EMBL/GenBank/DDBJ whole genome shotgun (WGS) entry which is preliminary data.</text>
</comment>
<dbReference type="AlphaFoldDB" id="A0A9D2QLR4"/>
<feature type="region of interest" description="Disordered" evidence="1">
    <location>
        <begin position="43"/>
        <end position="65"/>
    </location>
</feature>
<evidence type="ECO:0000313" key="3">
    <source>
        <dbReference type="EMBL" id="HJC88746.1"/>
    </source>
</evidence>
<evidence type="ECO:0000259" key="2">
    <source>
        <dbReference type="Pfam" id="PF10021"/>
    </source>
</evidence>
<accession>A0A9D2QLR4</accession>
<dbReference type="Pfam" id="PF10021">
    <property type="entry name" value="PARG_cat_microb"/>
    <property type="match status" value="1"/>
</dbReference>
<evidence type="ECO:0000313" key="4">
    <source>
        <dbReference type="Proteomes" id="UP000823922"/>
    </source>
</evidence>
<dbReference type="PANTHER" id="PTHR35596">
    <property type="entry name" value="DUF2263 DOMAIN-CONTAINING PROTEIN"/>
    <property type="match status" value="1"/>
</dbReference>
<dbReference type="Proteomes" id="UP000823922">
    <property type="component" value="Unassembled WGS sequence"/>
</dbReference>
<dbReference type="EMBL" id="DWVS01000310">
    <property type="protein sequence ID" value="HJC88746.1"/>
    <property type="molecule type" value="Genomic_DNA"/>
</dbReference>
<evidence type="ECO:0000256" key="1">
    <source>
        <dbReference type="SAM" id="MobiDB-lite"/>
    </source>
</evidence>
<sequence>MEHMRENRKERNIAVFEDTMAWIRQDGTLQDAVEETKKRTLFYPASGLPDGGASRGEEAERAVSPKRYERTQVEVTAFRSFEAAMREKRRNPEKRVAVLNFASATNPGGGVTKGSSAQEESLCRLSTLYPCLNTPELKKSYYDFHRQRHDALYTDACIYTPDILVIKTDDDAPERMEEKCWCRLDVISCAAPNLRERPSNAMNPGPSRPVRITPEALLKLLKQRVRRILSVSAQNREDILILGAFGCGAFRNPPETAARAWAEVLPEFYGVFAKVHFAVYCRPDDMRNYLVFDEVMNALISDR</sequence>
<dbReference type="InterPro" id="IPR019261">
    <property type="entry name" value="PARG_cat_microbial"/>
</dbReference>
<dbReference type="InterPro" id="IPR043472">
    <property type="entry name" value="Macro_dom-like"/>
</dbReference>
<dbReference type="InterPro" id="IPR012664">
    <property type="entry name" value="CHP02452"/>
</dbReference>
<dbReference type="PANTHER" id="PTHR35596:SF1">
    <property type="entry name" value="MICROBIAL-TYPE PARG CATALYTIC DOMAIN-CONTAINING PROTEIN"/>
    <property type="match status" value="1"/>
</dbReference>
<reference evidence="3" key="2">
    <citation type="submission" date="2021-04" db="EMBL/GenBank/DDBJ databases">
        <authorList>
            <person name="Gilroy R."/>
        </authorList>
    </citation>
    <scope>NUCLEOTIDE SEQUENCE</scope>
    <source>
        <strain evidence="3">ChiBcec1-1630</strain>
    </source>
</reference>